<name>A0A412Z8B0_9FIRM</name>
<feature type="transmembrane region" description="Helical" evidence="1">
    <location>
        <begin position="246"/>
        <end position="265"/>
    </location>
</feature>
<dbReference type="EMBL" id="QRZM01000004">
    <property type="protein sequence ID" value="RGV76260.1"/>
    <property type="molecule type" value="Genomic_DNA"/>
</dbReference>
<feature type="transmembrane region" description="Helical" evidence="1">
    <location>
        <begin position="386"/>
        <end position="405"/>
    </location>
</feature>
<feature type="transmembrane region" description="Helical" evidence="1">
    <location>
        <begin position="354"/>
        <end position="374"/>
    </location>
</feature>
<sequence length="445" mass="52368">MYVLFLVILLAIFLFNLVVYKFEILSPPVLLSFMFFFCAFVGIIRYDDWRLNEYYGFTVLVIVSGILVFCLGGYFGSACRLNYLKKNEPIRHSRIELDRLCTVVFIIIGISGNVIFFYYVRKMVLNLGYAHNGISQMLYSYYIIKMKLQNVGDNNIPYFSNVLNRFVTVNSVLCLYIFLHNICFRKYEKKDLWLLLIILFWPIQSIIKSGRGDILVLLAESIYLMYFFWNMYYGWNDTVNNKIIKWGSRIFGVFLISFIILAIVLGKRNSFAELNVKEYLTKYISVGIRNFDLFLKNPVRSDFFGQETFPGFHRILYNYLNIGNLYATPLDGIQFNGFSMGNIYTAFRRYYADFGLFGMLFISYLLGYFFSLAYEKIKKKSYKDQTGFGLLLFAYLSKEIFYWPIENQLLISELSVGGIFKIIILYILYLLAVKKKVKIIIRRKL</sequence>
<feature type="transmembrane region" description="Helical" evidence="1">
    <location>
        <begin position="29"/>
        <end position="47"/>
    </location>
</feature>
<protein>
    <submittedName>
        <fullName evidence="2">Oligosaccharide repeat unit polymerase</fullName>
    </submittedName>
</protein>
<feature type="transmembrane region" description="Helical" evidence="1">
    <location>
        <begin position="191"/>
        <end position="208"/>
    </location>
</feature>
<dbReference type="NCBIfam" id="TIGR04370">
    <property type="entry name" value="glyco_rpt_poly"/>
    <property type="match status" value="1"/>
</dbReference>
<dbReference type="Proteomes" id="UP000284543">
    <property type="component" value="Unassembled WGS sequence"/>
</dbReference>
<comment type="caution">
    <text evidence="2">The sequence shown here is derived from an EMBL/GenBank/DDBJ whole genome shotgun (WGS) entry which is preliminary data.</text>
</comment>
<proteinExistence type="predicted"/>
<accession>A0A412Z8B0</accession>
<reference evidence="2 3" key="1">
    <citation type="submission" date="2018-08" db="EMBL/GenBank/DDBJ databases">
        <title>A genome reference for cultivated species of the human gut microbiota.</title>
        <authorList>
            <person name="Zou Y."/>
            <person name="Xue W."/>
            <person name="Luo G."/>
        </authorList>
    </citation>
    <scope>NUCLEOTIDE SEQUENCE [LARGE SCALE GENOMIC DNA]</scope>
    <source>
        <strain evidence="2 3">AF14-18</strain>
    </source>
</reference>
<feature type="transmembrane region" description="Helical" evidence="1">
    <location>
        <begin position="97"/>
        <end position="120"/>
    </location>
</feature>
<evidence type="ECO:0000313" key="2">
    <source>
        <dbReference type="EMBL" id="RGV76260.1"/>
    </source>
</evidence>
<feature type="transmembrane region" description="Helical" evidence="1">
    <location>
        <begin position="214"/>
        <end position="234"/>
    </location>
</feature>
<feature type="transmembrane region" description="Helical" evidence="1">
    <location>
        <begin position="156"/>
        <end position="179"/>
    </location>
</feature>
<gene>
    <name evidence="2" type="ORF">DWW02_12920</name>
</gene>
<keyword evidence="1" id="KW-0472">Membrane</keyword>
<feature type="transmembrane region" description="Helical" evidence="1">
    <location>
        <begin position="411"/>
        <end position="433"/>
    </location>
</feature>
<feature type="transmembrane region" description="Helical" evidence="1">
    <location>
        <begin position="127"/>
        <end position="144"/>
    </location>
</feature>
<keyword evidence="1" id="KW-0812">Transmembrane</keyword>
<dbReference type="RefSeq" id="WP_118018689.1">
    <property type="nucleotide sequence ID" value="NZ_CAUHGS010000024.1"/>
</dbReference>
<evidence type="ECO:0000313" key="3">
    <source>
        <dbReference type="Proteomes" id="UP000284543"/>
    </source>
</evidence>
<evidence type="ECO:0000256" key="1">
    <source>
        <dbReference type="SAM" id="Phobius"/>
    </source>
</evidence>
<dbReference type="AlphaFoldDB" id="A0A412Z8B0"/>
<organism evidence="2 3">
    <name type="scientific">Enterocloster bolteae</name>
    <dbReference type="NCBI Taxonomy" id="208479"/>
    <lineage>
        <taxon>Bacteria</taxon>
        <taxon>Bacillati</taxon>
        <taxon>Bacillota</taxon>
        <taxon>Clostridia</taxon>
        <taxon>Lachnospirales</taxon>
        <taxon>Lachnospiraceae</taxon>
        <taxon>Enterocloster</taxon>
    </lineage>
</organism>
<keyword evidence="1" id="KW-1133">Transmembrane helix</keyword>
<feature type="transmembrane region" description="Helical" evidence="1">
    <location>
        <begin position="54"/>
        <end position="77"/>
    </location>
</feature>